<organism evidence="3 4">
    <name type="scientific">Caballeronia sordidicola</name>
    <name type="common">Burkholderia sordidicola</name>
    <dbReference type="NCBI Taxonomy" id="196367"/>
    <lineage>
        <taxon>Bacteria</taxon>
        <taxon>Pseudomonadati</taxon>
        <taxon>Pseudomonadota</taxon>
        <taxon>Betaproteobacteria</taxon>
        <taxon>Burkholderiales</taxon>
        <taxon>Burkholderiaceae</taxon>
        <taxon>Caballeronia</taxon>
    </lineage>
</organism>
<dbReference type="InterPro" id="IPR006119">
    <property type="entry name" value="Resolv_N"/>
</dbReference>
<dbReference type="AlphaFoldDB" id="A0A242M2T0"/>
<dbReference type="InterPro" id="IPR025827">
    <property type="entry name" value="Zn_ribbon_recom_dom"/>
</dbReference>
<dbReference type="InterPro" id="IPR050639">
    <property type="entry name" value="SSR_resolvase"/>
</dbReference>
<dbReference type="InterPro" id="IPR036162">
    <property type="entry name" value="Resolvase-like_N_sf"/>
</dbReference>
<dbReference type="SUPFAM" id="SSF53041">
    <property type="entry name" value="Resolvase-like"/>
    <property type="match status" value="1"/>
</dbReference>
<evidence type="ECO:0000313" key="4">
    <source>
        <dbReference type="Proteomes" id="UP000195221"/>
    </source>
</evidence>
<dbReference type="PANTHER" id="PTHR30461:SF23">
    <property type="entry name" value="DNA RECOMBINASE-RELATED"/>
    <property type="match status" value="1"/>
</dbReference>
<dbReference type="GO" id="GO:0000150">
    <property type="term" value="F:DNA strand exchange activity"/>
    <property type="evidence" value="ECO:0007669"/>
    <property type="project" value="InterPro"/>
</dbReference>
<dbReference type="PANTHER" id="PTHR30461">
    <property type="entry name" value="DNA-INVERTASE FROM LAMBDOID PROPHAGE"/>
    <property type="match status" value="1"/>
</dbReference>
<evidence type="ECO:0000313" key="3">
    <source>
        <dbReference type="EMBL" id="OTP65308.1"/>
    </source>
</evidence>
<evidence type="ECO:0000259" key="2">
    <source>
        <dbReference type="PROSITE" id="PS51737"/>
    </source>
</evidence>
<sequence length="694" mass="78516">MSTDRYQKVTADHLQRDAFLYVRQSSLRQVFENTESTKRQYALRDRAVALGWPIERVHVIDCDLGLSGASAQQRDGFQKLVSEVAIGHAGIVLGLEVSRLARNNADWHRLIELAALTRTLILDEDGVYDPAYFNDRLLLGLKGTMSEAELHVLKARLQGGIRNKARRGELEVPLPIGLVYHPNGSAVLDPDKQIHASLQLLFDTYRQTHSASMVVRRFRREGWVFPRKILRGIGKGEVHWGELNTSRVLQILHNPRYAGAFVYGRTRIARKADLTSTQLKVAQRDWEVLIRDAHAGYIDWDEFERNQVTLKQSSSSFSDGSRGAMPREGVGLLQGRVMCGVCGQRMRVRYQRVTSTLEPYYVCHAAVAHRAGKPCQSIRGCDVDLAISSLLLQTVAPAAIEVALAVEDEIAGRIEQANAMRNRQLERARYDAELARRRYMNVDPANRMVADALEADWNARLRQLDDLQQEHDRQRMADQRLLADEARVRIRALAADFAVVWNDTRVEPVERKRMLGLLIEDVTLLKNEQIAIHVRFRGGQTTSLMVDKRKPIALIRKTLPEVVAKVDELLETCSDRQVAKHLNELGYKNWKGEAFTHKKVIVIRNAYKLKSRFTRLRERGMLTADELAAQLGVCATTIYQWGQSGFLRQHRYGNLHRCLFEPVGNVVLVKGQGGRYSSTAPTLNAVQSTTQGAI</sequence>
<dbReference type="PROSITE" id="PS51737">
    <property type="entry name" value="RECOMBINASE_DNA_BIND"/>
    <property type="match status" value="1"/>
</dbReference>
<dbReference type="Proteomes" id="UP000195221">
    <property type="component" value="Unassembled WGS sequence"/>
</dbReference>
<dbReference type="SMART" id="SM00857">
    <property type="entry name" value="Resolvase"/>
    <property type="match status" value="1"/>
</dbReference>
<dbReference type="Gene3D" id="3.90.1750.20">
    <property type="entry name" value="Putative Large Serine Recombinase, Chain B, Domain 2"/>
    <property type="match status" value="1"/>
</dbReference>
<dbReference type="PROSITE" id="PS51736">
    <property type="entry name" value="RECOMBINASES_3"/>
    <property type="match status" value="1"/>
</dbReference>
<dbReference type="Pfam" id="PF07508">
    <property type="entry name" value="Recombinase"/>
    <property type="match status" value="1"/>
</dbReference>
<comment type="caution">
    <text evidence="3">The sequence shown here is derived from an EMBL/GenBank/DDBJ whole genome shotgun (WGS) entry which is preliminary data.</text>
</comment>
<evidence type="ECO:0000259" key="1">
    <source>
        <dbReference type="PROSITE" id="PS51736"/>
    </source>
</evidence>
<gene>
    <name evidence="3" type="ORF">PAMC26577_39425</name>
</gene>
<name>A0A242M2T0_CABSO</name>
<feature type="domain" description="Resolvase/invertase-type recombinase catalytic" evidence="1">
    <location>
        <begin position="17"/>
        <end position="168"/>
    </location>
</feature>
<proteinExistence type="predicted"/>
<dbReference type="CDD" id="cd00338">
    <property type="entry name" value="Ser_Recombinase"/>
    <property type="match status" value="1"/>
</dbReference>
<dbReference type="EMBL" id="NBTZ01000181">
    <property type="protein sequence ID" value="OTP65308.1"/>
    <property type="molecule type" value="Genomic_DNA"/>
</dbReference>
<reference evidence="3 4" key="1">
    <citation type="submission" date="2017-03" db="EMBL/GenBank/DDBJ databases">
        <title>Genome analysis of strain PAMC 26577.</title>
        <authorList>
            <person name="Oh H.-M."/>
            <person name="Yang J.-A."/>
        </authorList>
    </citation>
    <scope>NUCLEOTIDE SEQUENCE [LARGE SCALE GENOMIC DNA]</scope>
    <source>
        <strain evidence="3 4">PAMC 26577</strain>
    </source>
</reference>
<dbReference type="Pfam" id="PF00239">
    <property type="entry name" value="Resolvase"/>
    <property type="match status" value="1"/>
</dbReference>
<accession>A0A242M2T0</accession>
<dbReference type="Pfam" id="PF13408">
    <property type="entry name" value="Zn_ribbon_recom"/>
    <property type="match status" value="1"/>
</dbReference>
<protein>
    <submittedName>
        <fullName evidence="3">Mobile element protein</fullName>
    </submittedName>
</protein>
<dbReference type="InterPro" id="IPR011109">
    <property type="entry name" value="DNA_bind_recombinase_dom"/>
</dbReference>
<dbReference type="Gene3D" id="3.40.50.1390">
    <property type="entry name" value="Resolvase, N-terminal catalytic domain"/>
    <property type="match status" value="1"/>
</dbReference>
<dbReference type="GO" id="GO:0003677">
    <property type="term" value="F:DNA binding"/>
    <property type="evidence" value="ECO:0007669"/>
    <property type="project" value="InterPro"/>
</dbReference>
<dbReference type="InterPro" id="IPR038109">
    <property type="entry name" value="DNA_bind_recomb_sf"/>
</dbReference>
<feature type="domain" description="Recombinase" evidence="2">
    <location>
        <begin position="175"/>
        <end position="316"/>
    </location>
</feature>